<keyword evidence="2" id="KW-1185">Reference proteome</keyword>
<accession>A0A7N2L1M8</accession>
<dbReference type="Proteomes" id="UP000594261">
    <property type="component" value="Chromosome 2"/>
</dbReference>
<organism evidence="1 2">
    <name type="scientific">Quercus lobata</name>
    <name type="common">Valley oak</name>
    <dbReference type="NCBI Taxonomy" id="97700"/>
    <lineage>
        <taxon>Eukaryota</taxon>
        <taxon>Viridiplantae</taxon>
        <taxon>Streptophyta</taxon>
        <taxon>Embryophyta</taxon>
        <taxon>Tracheophyta</taxon>
        <taxon>Spermatophyta</taxon>
        <taxon>Magnoliopsida</taxon>
        <taxon>eudicotyledons</taxon>
        <taxon>Gunneridae</taxon>
        <taxon>Pentapetalae</taxon>
        <taxon>rosids</taxon>
        <taxon>fabids</taxon>
        <taxon>Fagales</taxon>
        <taxon>Fagaceae</taxon>
        <taxon>Quercus</taxon>
    </lineage>
</organism>
<sequence length="179" mass="19874">MVNDFCASFMESVRIYCLDVIQLKCEYCGAISPEFRRICKGDLVQNDAHLVERCSDCGKRTGVVTILRQIGVPLKNGIETVVMILDIKEMTPVPNQFDTEFYWTDKSQVTGESSAHFKIEPGQPLDVMCDDGMHGYHGSTNTPMVRTLNSAFMIVTYGALLISLHCIANGLPSVVAFEI</sequence>
<evidence type="ECO:0000313" key="2">
    <source>
        <dbReference type="Proteomes" id="UP000594261"/>
    </source>
</evidence>
<dbReference type="AlphaFoldDB" id="A0A7N2L1M8"/>
<name>A0A7N2L1M8_QUELO</name>
<reference evidence="2" key="1">
    <citation type="journal article" date="2016" name="G3 (Bethesda)">
        <title>First Draft Assembly and Annotation of the Genome of a California Endemic Oak Quercus lobata Nee (Fagaceae).</title>
        <authorList>
            <person name="Sork V.L."/>
            <person name="Fitz-Gibbon S.T."/>
            <person name="Puiu D."/>
            <person name="Crepeau M."/>
            <person name="Gugger P.F."/>
            <person name="Sherman R."/>
            <person name="Stevens K."/>
            <person name="Langley C.H."/>
            <person name="Pellegrini M."/>
            <person name="Salzberg S.L."/>
        </authorList>
    </citation>
    <scope>NUCLEOTIDE SEQUENCE [LARGE SCALE GENOMIC DNA]</scope>
    <source>
        <strain evidence="2">cv. SW786</strain>
    </source>
</reference>
<reference evidence="1" key="2">
    <citation type="submission" date="2021-01" db="UniProtKB">
        <authorList>
            <consortium name="EnsemblPlants"/>
        </authorList>
    </citation>
    <scope>IDENTIFICATION</scope>
</reference>
<dbReference type="EnsemblPlants" id="QL02p094436:mrna">
    <property type="protein sequence ID" value="QL02p094436:mrna"/>
    <property type="gene ID" value="QL02p094436"/>
</dbReference>
<evidence type="ECO:0000313" key="1">
    <source>
        <dbReference type="EnsemblPlants" id="QL02p094436:mrna"/>
    </source>
</evidence>
<dbReference type="InParanoid" id="A0A7N2L1M8"/>
<proteinExistence type="predicted"/>
<protein>
    <submittedName>
        <fullName evidence="1">Uncharacterized protein</fullName>
    </submittedName>
</protein>
<dbReference type="Gramene" id="QL02p094436:mrna">
    <property type="protein sequence ID" value="QL02p094436:mrna"/>
    <property type="gene ID" value="QL02p094436"/>
</dbReference>